<dbReference type="PANTHER" id="PTHR45631">
    <property type="entry name" value="OS07G0107800 PROTEIN-RELATED"/>
    <property type="match status" value="1"/>
</dbReference>
<dbReference type="PANTHER" id="PTHR45631:SF193">
    <property type="entry name" value="PROTEIN KINASE FAMILY PROTEIN"/>
    <property type="match status" value="1"/>
</dbReference>
<feature type="domain" description="Malectin-like" evidence="7">
    <location>
        <begin position="118"/>
        <end position="165"/>
    </location>
</feature>
<dbReference type="AlphaFoldDB" id="A0A8X7TQY6"/>
<evidence type="ECO:0000256" key="5">
    <source>
        <dbReference type="ARBA" id="ARBA00023136"/>
    </source>
</evidence>
<keyword evidence="5" id="KW-0472">Membrane</keyword>
<feature type="domain" description="Malectin-like" evidence="7">
    <location>
        <begin position="64"/>
        <end position="115"/>
    </location>
</feature>
<comment type="subcellular location">
    <subcellularLocation>
        <location evidence="1">Membrane</location>
        <topology evidence="1">Single-pass membrane protein</topology>
    </subcellularLocation>
</comment>
<evidence type="ECO:0000256" key="3">
    <source>
        <dbReference type="ARBA" id="ARBA00022729"/>
    </source>
</evidence>
<dbReference type="Proteomes" id="UP000886595">
    <property type="component" value="Unassembled WGS sequence"/>
</dbReference>
<dbReference type="Pfam" id="PF12819">
    <property type="entry name" value="Malectin_like"/>
    <property type="match status" value="2"/>
</dbReference>
<dbReference type="InterPro" id="IPR024788">
    <property type="entry name" value="Malectin-like_Carb-bd_dom"/>
</dbReference>
<evidence type="ECO:0000313" key="8">
    <source>
        <dbReference type="EMBL" id="KAG2251280.1"/>
    </source>
</evidence>
<evidence type="ECO:0000256" key="1">
    <source>
        <dbReference type="ARBA" id="ARBA00004167"/>
    </source>
</evidence>
<evidence type="ECO:0000256" key="2">
    <source>
        <dbReference type="ARBA" id="ARBA00022692"/>
    </source>
</evidence>
<reference evidence="8 9" key="1">
    <citation type="submission" date="2020-02" db="EMBL/GenBank/DDBJ databases">
        <authorList>
            <person name="Ma Q."/>
            <person name="Huang Y."/>
            <person name="Song X."/>
            <person name="Pei D."/>
        </authorList>
    </citation>
    <scope>NUCLEOTIDE SEQUENCE [LARGE SCALE GENOMIC DNA]</scope>
    <source>
        <strain evidence="8">Sxm20200214</strain>
        <tissue evidence="8">Leaf</tissue>
    </source>
</reference>
<keyword evidence="9" id="KW-1185">Reference proteome</keyword>
<dbReference type="GO" id="GO:0016020">
    <property type="term" value="C:membrane"/>
    <property type="evidence" value="ECO:0007669"/>
    <property type="project" value="UniProtKB-SubCell"/>
</dbReference>
<organism evidence="8 9">
    <name type="scientific">Brassica carinata</name>
    <name type="common">Ethiopian mustard</name>
    <name type="synonym">Abyssinian cabbage</name>
    <dbReference type="NCBI Taxonomy" id="52824"/>
    <lineage>
        <taxon>Eukaryota</taxon>
        <taxon>Viridiplantae</taxon>
        <taxon>Streptophyta</taxon>
        <taxon>Embryophyta</taxon>
        <taxon>Tracheophyta</taxon>
        <taxon>Spermatophyta</taxon>
        <taxon>Magnoliopsida</taxon>
        <taxon>eudicotyledons</taxon>
        <taxon>Gunneridae</taxon>
        <taxon>Pentapetalae</taxon>
        <taxon>rosids</taxon>
        <taxon>malvids</taxon>
        <taxon>Brassicales</taxon>
        <taxon>Brassicaceae</taxon>
        <taxon>Brassiceae</taxon>
        <taxon>Brassica</taxon>
    </lineage>
</organism>
<keyword evidence="2" id="KW-0812">Transmembrane</keyword>
<feature type="chain" id="PRO_5036495281" description="Malectin-like domain-containing protein" evidence="6">
    <location>
        <begin position="24"/>
        <end position="188"/>
    </location>
</feature>
<evidence type="ECO:0000256" key="4">
    <source>
        <dbReference type="ARBA" id="ARBA00022989"/>
    </source>
</evidence>
<comment type="caution">
    <text evidence="8">The sequence shown here is derived from an EMBL/GenBank/DDBJ whole genome shotgun (WGS) entry which is preliminary data.</text>
</comment>
<accession>A0A8X7TQY6</accession>
<dbReference type="OrthoDB" id="1034675at2759"/>
<keyword evidence="3 6" id="KW-0732">Signal</keyword>
<evidence type="ECO:0000256" key="6">
    <source>
        <dbReference type="SAM" id="SignalP"/>
    </source>
</evidence>
<keyword evidence="4" id="KW-1133">Transmembrane helix</keyword>
<gene>
    <name evidence="8" type="ORF">Bca52824_081416</name>
</gene>
<proteinExistence type="predicted"/>
<dbReference type="EMBL" id="JAAMPC010000016">
    <property type="protein sequence ID" value="KAG2251280.1"/>
    <property type="molecule type" value="Genomic_DNA"/>
</dbReference>
<evidence type="ECO:0000259" key="7">
    <source>
        <dbReference type="Pfam" id="PF12819"/>
    </source>
</evidence>
<feature type="signal peptide" evidence="6">
    <location>
        <begin position="1"/>
        <end position="23"/>
    </location>
</feature>
<name>A0A8X7TQY6_BRACI</name>
<sequence length="188" mass="20530">MKTRPWFLLLLILTLTVFGSVEAQTQAGFISLDCGLVPTTTTYTEKSTNITYKSDADTPTVDWYDEDIHDRGWTALTDNETTSISTDLPIDISSVYDMPQAVMKTVVIPANGSNTCYMRPPKISVSTIFNPSAVSSSNGKVSFTFTMTGNSTLPPLINAAEIYTVLDVTQLGTDNDEGKHVLINYAIL</sequence>
<protein>
    <recommendedName>
        <fullName evidence="7">Malectin-like domain-containing protein</fullName>
    </recommendedName>
</protein>
<evidence type="ECO:0000313" key="9">
    <source>
        <dbReference type="Proteomes" id="UP000886595"/>
    </source>
</evidence>